<dbReference type="InterPro" id="IPR025965">
    <property type="entry name" value="FlgD/Vpr_Ig-like"/>
</dbReference>
<accession>A0A259TVN4</accession>
<organism evidence="2 3">
    <name type="scientific">Rubricoccus marinus</name>
    <dbReference type="NCBI Taxonomy" id="716817"/>
    <lineage>
        <taxon>Bacteria</taxon>
        <taxon>Pseudomonadati</taxon>
        <taxon>Rhodothermota</taxon>
        <taxon>Rhodothermia</taxon>
        <taxon>Rhodothermales</taxon>
        <taxon>Rubricoccaceae</taxon>
        <taxon>Rubricoccus</taxon>
    </lineage>
</organism>
<dbReference type="InterPro" id="IPR026444">
    <property type="entry name" value="Secre_tail"/>
</dbReference>
<evidence type="ECO:0000313" key="2">
    <source>
        <dbReference type="EMBL" id="OZC01608.1"/>
    </source>
</evidence>
<dbReference type="EMBL" id="MQWB01000001">
    <property type="protein sequence ID" value="OZC01608.1"/>
    <property type="molecule type" value="Genomic_DNA"/>
</dbReference>
<dbReference type="Gene3D" id="2.60.120.380">
    <property type="match status" value="1"/>
</dbReference>
<dbReference type="Proteomes" id="UP000216446">
    <property type="component" value="Unassembled WGS sequence"/>
</dbReference>
<comment type="caution">
    <text evidence="2">The sequence shown here is derived from an EMBL/GenBank/DDBJ whole genome shotgun (WGS) entry which is preliminary data.</text>
</comment>
<sequence length="395" mass="41056">MAFAALLLTPAALAQPINDSIFEAMPIAADGIYTGTNAGADAEPFNNPTATCTSTDNGEAVWWVFKVEEDAAITIDLAGSTFDTVLSIAQVGSELEEIACDDDGIPGDGILTSRIENFAAQAGRRYFVRVVGFNSAEGDIAMAVTSQATSGGGTALTTPPYDSFGIGRNLNLNDNGAVDGLDNIFPETNVGATSEAGETAASCTSIDLGNSTWRTFAPTQNGFITIDLAGSTFDTVLSIRTDIGTEVACDDDGLPGDGILTSRIENFRVVAGTVYHIRVTGFNNASGDIRMRVVGSTTAVVSEPATPEASLTLLAPFPNPASGAVRLAADLPEPADVRLTVYDALGREVAVLAEGTLAAGQSDWTWDASGQPAGVYIVRLSSGEEVRTRRVTVVR</sequence>
<dbReference type="Pfam" id="PF13860">
    <property type="entry name" value="FlgD_ig"/>
    <property type="match status" value="1"/>
</dbReference>
<name>A0A259TVN4_9BACT</name>
<keyword evidence="3" id="KW-1185">Reference proteome</keyword>
<dbReference type="Gene3D" id="2.60.40.4070">
    <property type="match status" value="1"/>
</dbReference>
<gene>
    <name evidence="2" type="ORF">BSZ36_00580</name>
</gene>
<dbReference type="NCBIfam" id="TIGR04183">
    <property type="entry name" value="Por_Secre_tail"/>
    <property type="match status" value="1"/>
</dbReference>
<proteinExistence type="predicted"/>
<evidence type="ECO:0000259" key="1">
    <source>
        <dbReference type="Pfam" id="PF13860"/>
    </source>
</evidence>
<feature type="domain" description="FlgD/Vpr Ig-like" evidence="1">
    <location>
        <begin position="325"/>
        <end position="382"/>
    </location>
</feature>
<reference evidence="2 3" key="1">
    <citation type="submission" date="2016-11" db="EMBL/GenBank/DDBJ databases">
        <title>Study of marine rhodopsin-containing bacteria.</title>
        <authorList>
            <person name="Yoshizawa S."/>
            <person name="Kumagai Y."/>
            <person name="Kogure K."/>
        </authorList>
    </citation>
    <scope>NUCLEOTIDE SEQUENCE [LARGE SCALE GENOMIC DNA]</scope>
    <source>
        <strain evidence="2 3">SG-29</strain>
    </source>
</reference>
<dbReference type="AlphaFoldDB" id="A0A259TVN4"/>
<protein>
    <recommendedName>
        <fullName evidence="1">FlgD/Vpr Ig-like domain-containing protein</fullName>
    </recommendedName>
</protein>
<evidence type="ECO:0000313" key="3">
    <source>
        <dbReference type="Proteomes" id="UP000216446"/>
    </source>
</evidence>
<dbReference type="InParanoid" id="A0A259TVN4"/>